<evidence type="ECO:0000256" key="1">
    <source>
        <dbReference type="SAM" id="MobiDB-lite"/>
    </source>
</evidence>
<name>A0AAV2NTG7_9HYME</name>
<dbReference type="Proteomes" id="UP001497644">
    <property type="component" value="Chromosome 4"/>
</dbReference>
<feature type="compositionally biased region" description="Basic and acidic residues" evidence="1">
    <location>
        <begin position="98"/>
        <end position="119"/>
    </location>
</feature>
<feature type="compositionally biased region" description="Polar residues" evidence="1">
    <location>
        <begin position="47"/>
        <end position="63"/>
    </location>
</feature>
<feature type="compositionally biased region" description="Basic and acidic residues" evidence="1">
    <location>
        <begin position="37"/>
        <end position="46"/>
    </location>
</feature>
<sequence>MKKTSIKRERSGEQSETCSLSIESFADEDAAVIQRGRSIDTKDNRTSSKSGTNKTDSVSTEYSKNIRDGDHRQSSKSEIDDDSGKFNWPGAEEEEDEIYRTDCRRKSEEEDWDWKREET</sequence>
<proteinExistence type="predicted"/>
<dbReference type="EMBL" id="OZ034827">
    <property type="protein sequence ID" value="CAL1683795.1"/>
    <property type="molecule type" value="Genomic_DNA"/>
</dbReference>
<gene>
    <name evidence="2" type="ORF">LPLAT_LOCUS9460</name>
</gene>
<organism evidence="2 3">
    <name type="scientific">Lasius platythorax</name>
    <dbReference type="NCBI Taxonomy" id="488582"/>
    <lineage>
        <taxon>Eukaryota</taxon>
        <taxon>Metazoa</taxon>
        <taxon>Ecdysozoa</taxon>
        <taxon>Arthropoda</taxon>
        <taxon>Hexapoda</taxon>
        <taxon>Insecta</taxon>
        <taxon>Pterygota</taxon>
        <taxon>Neoptera</taxon>
        <taxon>Endopterygota</taxon>
        <taxon>Hymenoptera</taxon>
        <taxon>Apocrita</taxon>
        <taxon>Aculeata</taxon>
        <taxon>Formicoidea</taxon>
        <taxon>Formicidae</taxon>
        <taxon>Formicinae</taxon>
        <taxon>Lasius</taxon>
        <taxon>Lasius</taxon>
    </lineage>
</organism>
<evidence type="ECO:0000313" key="2">
    <source>
        <dbReference type="EMBL" id="CAL1683795.1"/>
    </source>
</evidence>
<evidence type="ECO:0000313" key="3">
    <source>
        <dbReference type="Proteomes" id="UP001497644"/>
    </source>
</evidence>
<accession>A0AAV2NTG7</accession>
<protein>
    <submittedName>
        <fullName evidence="2">Uncharacterized protein</fullName>
    </submittedName>
</protein>
<feature type="region of interest" description="Disordered" evidence="1">
    <location>
        <begin position="1"/>
        <end position="119"/>
    </location>
</feature>
<feature type="compositionally biased region" description="Basic and acidic residues" evidence="1">
    <location>
        <begin position="64"/>
        <end position="84"/>
    </location>
</feature>
<keyword evidence="3" id="KW-1185">Reference proteome</keyword>
<dbReference type="AlphaFoldDB" id="A0AAV2NTG7"/>
<feature type="compositionally biased region" description="Basic and acidic residues" evidence="1">
    <location>
        <begin position="1"/>
        <end position="13"/>
    </location>
</feature>
<reference evidence="2" key="1">
    <citation type="submission" date="2024-04" db="EMBL/GenBank/DDBJ databases">
        <authorList>
            <consortium name="Molecular Ecology Group"/>
        </authorList>
    </citation>
    <scope>NUCLEOTIDE SEQUENCE</scope>
</reference>